<name>A0ACD5Z0F4_AVESA</name>
<evidence type="ECO:0000313" key="1">
    <source>
        <dbReference type="EnsemblPlants" id="AVESA.00010b.r2.6AG1058530.1.CDS"/>
    </source>
</evidence>
<sequence length="401" mass="43325">MYSNGNLLAIAIANNRIIMISVKKKTHLGTYYLIPFQVSNMLIQLDSSETIGWPLTLPVGHRPLLIPAPEKYLRERNIQPLVCPSIQPRIGYKTPCSVHPSTHSSFPSLRLQTPAAEPYPPASLIPLAMAATLFSTALSHHFIPLAAAKPAASFACGPLRAVSALLAPRRRLLLPVAVAVSSEFDTEDAEEEEEQGEGGGDSEAEYSEDLKVFVGNLPFTVDSAQLAGLFEQAGSVEMVEVVYDRMTGRSRGFGFVTMSTAAEVSAAVEQFNGYTFQGRPLRVNSGPPPPRDEFAPRTPRAMGGGGGGGSFDSANKLYVGNLSWGVDNSTLENLFSEQGTVLDAKVIYDRDSGRSRGFGFVTYGSADEVNNAISNLDGVDLDGRQIRVTVAESKPREQRRF</sequence>
<proteinExistence type="predicted"/>
<accession>A0ACD5Z0F4</accession>
<protein>
    <submittedName>
        <fullName evidence="1">Uncharacterized protein</fullName>
    </submittedName>
</protein>
<organism evidence="1 2">
    <name type="scientific">Avena sativa</name>
    <name type="common">Oat</name>
    <dbReference type="NCBI Taxonomy" id="4498"/>
    <lineage>
        <taxon>Eukaryota</taxon>
        <taxon>Viridiplantae</taxon>
        <taxon>Streptophyta</taxon>
        <taxon>Embryophyta</taxon>
        <taxon>Tracheophyta</taxon>
        <taxon>Spermatophyta</taxon>
        <taxon>Magnoliopsida</taxon>
        <taxon>Liliopsida</taxon>
        <taxon>Poales</taxon>
        <taxon>Poaceae</taxon>
        <taxon>BOP clade</taxon>
        <taxon>Pooideae</taxon>
        <taxon>Poodae</taxon>
        <taxon>Poeae</taxon>
        <taxon>Poeae Chloroplast Group 1 (Aveneae type)</taxon>
        <taxon>Aveninae</taxon>
        <taxon>Avena</taxon>
    </lineage>
</organism>
<reference evidence="1" key="2">
    <citation type="submission" date="2025-09" db="UniProtKB">
        <authorList>
            <consortium name="EnsemblPlants"/>
        </authorList>
    </citation>
    <scope>IDENTIFICATION</scope>
</reference>
<dbReference type="EnsemblPlants" id="AVESA.00010b.r2.6AG1058530.1">
    <property type="protein sequence ID" value="AVESA.00010b.r2.6AG1058530.1.CDS"/>
    <property type="gene ID" value="AVESA.00010b.r2.6AG1058530"/>
</dbReference>
<evidence type="ECO:0000313" key="2">
    <source>
        <dbReference type="Proteomes" id="UP001732700"/>
    </source>
</evidence>
<reference evidence="1" key="1">
    <citation type="submission" date="2021-05" db="EMBL/GenBank/DDBJ databases">
        <authorList>
            <person name="Scholz U."/>
            <person name="Mascher M."/>
            <person name="Fiebig A."/>
        </authorList>
    </citation>
    <scope>NUCLEOTIDE SEQUENCE [LARGE SCALE GENOMIC DNA]</scope>
</reference>
<keyword evidence="2" id="KW-1185">Reference proteome</keyword>
<dbReference type="Proteomes" id="UP001732700">
    <property type="component" value="Chromosome 6A"/>
</dbReference>